<dbReference type="InterPro" id="IPR006528">
    <property type="entry name" value="Phage_head_morphogenesis_dom"/>
</dbReference>
<reference evidence="2" key="1">
    <citation type="submission" date="2018-05" db="EMBL/GenBank/DDBJ databases">
        <authorList>
            <person name="Lanie J.A."/>
            <person name="Ng W.-L."/>
            <person name="Kazmierczak K.M."/>
            <person name="Andrzejewski T.M."/>
            <person name="Davidsen T.M."/>
            <person name="Wayne K.J."/>
            <person name="Tettelin H."/>
            <person name="Glass J.I."/>
            <person name="Rusch D."/>
            <person name="Podicherti R."/>
            <person name="Tsui H.-C.T."/>
            <person name="Winkler M.E."/>
        </authorList>
    </citation>
    <scope>NUCLEOTIDE SEQUENCE</scope>
</reference>
<proteinExistence type="predicted"/>
<evidence type="ECO:0000259" key="1">
    <source>
        <dbReference type="Pfam" id="PF04233"/>
    </source>
</evidence>
<accession>A0A382FZC5</accession>
<sequence length="142" mass="15476">RPHVMRALRGLAAADQTVMLDYFEEQWDALPADVAAFKAVREARGEDPQTADIVALVKTRTSLRTAHLDRRLHQTHTRTDMASAGSTMFVWRTMGDSAVRPEHRALDGQLLPLATGDEGEGFPGDPPGCRCVAVLPSAEEAV</sequence>
<evidence type="ECO:0000313" key="2">
    <source>
        <dbReference type="EMBL" id="SVB67969.1"/>
    </source>
</evidence>
<protein>
    <recommendedName>
        <fullName evidence="1">Phage head morphogenesis domain-containing protein</fullName>
    </recommendedName>
</protein>
<dbReference type="Pfam" id="PF04233">
    <property type="entry name" value="Phage_Mu_F"/>
    <property type="match status" value="1"/>
</dbReference>
<feature type="domain" description="Phage head morphogenesis" evidence="1">
    <location>
        <begin position="59"/>
        <end position="133"/>
    </location>
</feature>
<dbReference type="EMBL" id="UINC01052534">
    <property type="protein sequence ID" value="SVB67969.1"/>
    <property type="molecule type" value="Genomic_DNA"/>
</dbReference>
<organism evidence="2">
    <name type="scientific">marine metagenome</name>
    <dbReference type="NCBI Taxonomy" id="408172"/>
    <lineage>
        <taxon>unclassified sequences</taxon>
        <taxon>metagenomes</taxon>
        <taxon>ecological metagenomes</taxon>
    </lineage>
</organism>
<feature type="non-terminal residue" evidence="2">
    <location>
        <position position="1"/>
    </location>
</feature>
<gene>
    <name evidence="2" type="ORF">METZ01_LOCUS220823</name>
</gene>
<dbReference type="AlphaFoldDB" id="A0A382FZC5"/>
<name>A0A382FZC5_9ZZZZ</name>